<name>A0A7J7DK26_TRIWF</name>
<dbReference type="FunCoup" id="A0A7J7DK26">
    <property type="interactions" value="137"/>
</dbReference>
<feature type="compositionally biased region" description="Polar residues" evidence="1">
    <location>
        <begin position="431"/>
        <end position="442"/>
    </location>
</feature>
<dbReference type="EMBL" id="JAAARO010000006">
    <property type="protein sequence ID" value="KAF5746720.1"/>
    <property type="molecule type" value="Genomic_DNA"/>
</dbReference>
<comment type="caution">
    <text evidence="3">The sequence shown here is derived from an EMBL/GenBank/DDBJ whole genome shotgun (WGS) entry which is preliminary data.</text>
</comment>
<gene>
    <name evidence="3" type="ORF">HS088_TW06G00894</name>
</gene>
<proteinExistence type="predicted"/>
<dbReference type="InterPro" id="IPR001810">
    <property type="entry name" value="F-box_dom"/>
</dbReference>
<dbReference type="Gene3D" id="1.20.1280.50">
    <property type="match status" value="1"/>
</dbReference>
<dbReference type="InterPro" id="IPR050796">
    <property type="entry name" value="SCF_F-box_component"/>
</dbReference>
<evidence type="ECO:0000313" key="3">
    <source>
        <dbReference type="EMBL" id="KAF5746720.1"/>
    </source>
</evidence>
<dbReference type="SMART" id="SM00256">
    <property type="entry name" value="FBOX"/>
    <property type="match status" value="1"/>
</dbReference>
<organism evidence="3 4">
    <name type="scientific">Tripterygium wilfordii</name>
    <name type="common">Thunder God vine</name>
    <dbReference type="NCBI Taxonomy" id="458696"/>
    <lineage>
        <taxon>Eukaryota</taxon>
        <taxon>Viridiplantae</taxon>
        <taxon>Streptophyta</taxon>
        <taxon>Embryophyta</taxon>
        <taxon>Tracheophyta</taxon>
        <taxon>Spermatophyta</taxon>
        <taxon>Magnoliopsida</taxon>
        <taxon>eudicotyledons</taxon>
        <taxon>Gunneridae</taxon>
        <taxon>Pentapetalae</taxon>
        <taxon>rosids</taxon>
        <taxon>fabids</taxon>
        <taxon>Celastrales</taxon>
        <taxon>Celastraceae</taxon>
        <taxon>Tripterygium</taxon>
    </lineage>
</organism>
<evidence type="ECO:0000313" key="4">
    <source>
        <dbReference type="Proteomes" id="UP000593562"/>
    </source>
</evidence>
<dbReference type="PANTHER" id="PTHR31672">
    <property type="entry name" value="BNACNNG10540D PROTEIN"/>
    <property type="match status" value="1"/>
</dbReference>
<dbReference type="PANTHER" id="PTHR31672:SF10">
    <property type="entry name" value="F-BOX DOMAIN-CONTAINING PROTEIN"/>
    <property type="match status" value="1"/>
</dbReference>
<evidence type="ECO:0000256" key="1">
    <source>
        <dbReference type="SAM" id="MobiDB-lite"/>
    </source>
</evidence>
<protein>
    <submittedName>
        <fullName evidence="3">F-box protein CPR30-like</fullName>
    </submittedName>
</protein>
<dbReference type="InterPro" id="IPR013187">
    <property type="entry name" value="F-box-assoc_dom_typ3"/>
</dbReference>
<feature type="compositionally biased region" description="Basic residues" evidence="1">
    <location>
        <begin position="410"/>
        <end position="424"/>
    </location>
</feature>
<feature type="domain" description="F-box" evidence="2">
    <location>
        <begin position="5"/>
        <end position="45"/>
    </location>
</feature>
<dbReference type="InterPro" id="IPR036047">
    <property type="entry name" value="F-box-like_dom_sf"/>
</dbReference>
<feature type="region of interest" description="Disordered" evidence="1">
    <location>
        <begin position="403"/>
        <end position="442"/>
    </location>
</feature>
<dbReference type="Pfam" id="PF00646">
    <property type="entry name" value="F-box"/>
    <property type="match status" value="1"/>
</dbReference>
<evidence type="ECO:0000259" key="2">
    <source>
        <dbReference type="SMART" id="SM00256"/>
    </source>
</evidence>
<accession>A0A7J7DK26</accession>
<dbReference type="InParanoid" id="A0A7J7DK26"/>
<sequence length="442" mass="50734">MSDYLPHEIVADILLRLPIRTIGVCSCVCKLWRSIITSKAFITNHLAKTREKGGSRALLRRSGCADMEGRFSLHFDTGSFDKFLDLDFPHENFLGEFHVVGYCNGLLCLADYDRFLCSRTCNVSLCNPTVRKCISLPPFSISHDFYFESLSFGFDSVSNDYKVMTIWFHNEENEYHCHSNPVVGIYSLSSNSWRDISETALSFDVVGFRSDHVVDFRSDQIFLNGAVHWILICGDRGDEEFSEKIVRFDMSHEMFDKMCLPNSLDFMFTDKSLDLSIAVFGEKLSIVCLDLSTFDTDDAWSVWVMMEYGVSDSWTKQFRISLQALEMGMHLNQVLGVRENGELILLIQNTWQSQSQNRKLLLSYNPECQQVTDLNIHSLGNTLYLDSFLEILVLLDHVNKNSKEEDIQAKKKKRKTKRKRKSKSKSKEDNSSMMKESGTIIS</sequence>
<dbReference type="SUPFAM" id="SSF81383">
    <property type="entry name" value="F-box domain"/>
    <property type="match status" value="1"/>
</dbReference>
<dbReference type="AlphaFoldDB" id="A0A7J7DK26"/>
<dbReference type="InterPro" id="IPR017451">
    <property type="entry name" value="F-box-assoc_interact_dom"/>
</dbReference>
<dbReference type="NCBIfam" id="TIGR01640">
    <property type="entry name" value="F_box_assoc_1"/>
    <property type="match status" value="1"/>
</dbReference>
<dbReference type="Pfam" id="PF08268">
    <property type="entry name" value="FBA_3"/>
    <property type="match status" value="1"/>
</dbReference>
<reference evidence="3 4" key="1">
    <citation type="journal article" date="2020" name="Nat. Commun.">
        <title>Genome of Tripterygium wilfordii and identification of cytochrome P450 involved in triptolide biosynthesis.</title>
        <authorList>
            <person name="Tu L."/>
            <person name="Su P."/>
            <person name="Zhang Z."/>
            <person name="Gao L."/>
            <person name="Wang J."/>
            <person name="Hu T."/>
            <person name="Zhou J."/>
            <person name="Zhang Y."/>
            <person name="Zhao Y."/>
            <person name="Liu Y."/>
            <person name="Song Y."/>
            <person name="Tong Y."/>
            <person name="Lu Y."/>
            <person name="Yang J."/>
            <person name="Xu C."/>
            <person name="Jia M."/>
            <person name="Peters R.J."/>
            <person name="Huang L."/>
            <person name="Gao W."/>
        </authorList>
    </citation>
    <scope>NUCLEOTIDE SEQUENCE [LARGE SCALE GENOMIC DNA]</scope>
    <source>
        <strain evidence="4">cv. XIE 37</strain>
        <tissue evidence="3">Leaf</tissue>
    </source>
</reference>
<keyword evidence="4" id="KW-1185">Reference proteome</keyword>
<dbReference type="Proteomes" id="UP000593562">
    <property type="component" value="Unassembled WGS sequence"/>
</dbReference>